<dbReference type="Proteomes" id="UP000176431">
    <property type="component" value="Unassembled WGS sequence"/>
</dbReference>
<gene>
    <name evidence="1" type="ORF">A2819_01940</name>
</gene>
<sequence length="591" mass="69751">MPKVEYKSENRTCQNCKNDFVIEPDDFGFYEKIKVPPPTFCPECRRQRRWAWRNNMSLYNRKCELCGKGVISLYHPDSGFTVYCNKCWWSDKWDPKSFGVDYDFSKPFFEQFSDLLKRVPQMAIVNDDGIASVNCEYTHDWWFSKDCYMCLSGWYVQNVMYSFFILSGRDIMDCHNLRSKNEWLYECVRVRFSYQLKNSDQCLACIDSQFLFGCQNCQNCFMCANLVGRKYHFKNEQYSKEEYEKILNDYRLDTWRGMEKAQKEYDEFILKYPRKHVFNPRSFNSTGDWVSDSKNVKNSFLVKGSENCSYCDFAGDSKETDKDCYDVTTTGGVAECYECVVGDHSQRNYFCLFSPKNMDVKYTQHCHSSKHLFGCVGIRNAKYCILNKEYTKEEYEKLIPKIIEQMSEMPYRDKKGNLYSYGEFYPIELSPFGYNETNAPEIVSLTREDALKKGYNWQDEIQKTTAKETLMPENIPDSIYDVKDDILNEILKCVKCGRNYKIIPNELNFYHKMKIPISRKCFYCRYQARLARTNPLKLWHRTCMCGSAGSPQATTTHFHGAGKCKVEFETSYAPDRPEIVYCEKCYQAEVY</sequence>
<evidence type="ECO:0008006" key="3">
    <source>
        <dbReference type="Google" id="ProtNLM"/>
    </source>
</evidence>
<dbReference type="EMBL" id="MEYK01000022">
    <property type="protein sequence ID" value="OGD25128.1"/>
    <property type="molecule type" value="Genomic_DNA"/>
</dbReference>
<proteinExistence type="predicted"/>
<evidence type="ECO:0000313" key="2">
    <source>
        <dbReference type="Proteomes" id="UP000176431"/>
    </source>
</evidence>
<name>A0A1F5B3D6_9BACT</name>
<comment type="caution">
    <text evidence="1">The sequence shown here is derived from an EMBL/GenBank/DDBJ whole genome shotgun (WGS) entry which is preliminary data.</text>
</comment>
<evidence type="ECO:0000313" key="1">
    <source>
        <dbReference type="EMBL" id="OGD25128.1"/>
    </source>
</evidence>
<protein>
    <recommendedName>
        <fullName evidence="3">Zinc-binding domain-containing protein</fullName>
    </recommendedName>
</protein>
<dbReference type="AlphaFoldDB" id="A0A1F5B3D6"/>
<accession>A0A1F5B3D6</accession>
<reference evidence="1 2" key="1">
    <citation type="journal article" date="2016" name="Nat. Commun.">
        <title>Thousands of microbial genomes shed light on interconnected biogeochemical processes in an aquifer system.</title>
        <authorList>
            <person name="Anantharaman K."/>
            <person name="Brown C.T."/>
            <person name="Hug L.A."/>
            <person name="Sharon I."/>
            <person name="Castelle C.J."/>
            <person name="Probst A.J."/>
            <person name="Thomas B.C."/>
            <person name="Singh A."/>
            <person name="Wilkins M.J."/>
            <person name="Karaoz U."/>
            <person name="Brodie E.L."/>
            <person name="Williams K.H."/>
            <person name="Hubbard S.S."/>
            <person name="Banfield J.F."/>
        </authorList>
    </citation>
    <scope>NUCLEOTIDE SEQUENCE [LARGE SCALE GENOMIC DNA]</scope>
</reference>
<organism evidence="1 2">
    <name type="scientific">Candidatus Azambacteria bacterium RIFCSPHIGHO2_01_FULL_40_24</name>
    <dbReference type="NCBI Taxonomy" id="1797301"/>
    <lineage>
        <taxon>Bacteria</taxon>
        <taxon>Candidatus Azamiibacteriota</taxon>
    </lineage>
</organism>